<sequence length="137" mass="15686">MVSKMERLPEGVVYCPNCNTSNRIYLVVITEAIDPKIWADSDLPNVYPVSTLKCTNCGTMFDLERIDPRIITSITEIEFDNNFRVFTTLEPHVAINKAKKWYKKNFNAKLANARIIPLGSIIYTTDPYDLLIPERGE</sequence>
<protein>
    <recommendedName>
        <fullName evidence="3">CpXC domain-containing protein</fullName>
    </recommendedName>
</protein>
<dbReference type="EMBL" id="NEXC01000178">
    <property type="protein sequence ID" value="PSN81714.1"/>
    <property type="molecule type" value="Genomic_DNA"/>
</dbReference>
<gene>
    <name evidence="1" type="ORF">B9Q01_10585</name>
</gene>
<evidence type="ECO:0008006" key="3">
    <source>
        <dbReference type="Google" id="ProtNLM"/>
    </source>
</evidence>
<dbReference type="Proteomes" id="UP000240880">
    <property type="component" value="Unassembled WGS sequence"/>
</dbReference>
<evidence type="ECO:0000313" key="1">
    <source>
        <dbReference type="EMBL" id="PSN81714.1"/>
    </source>
</evidence>
<evidence type="ECO:0000313" key="2">
    <source>
        <dbReference type="Proteomes" id="UP000240880"/>
    </source>
</evidence>
<comment type="caution">
    <text evidence="1">The sequence shown here is derived from an EMBL/GenBank/DDBJ whole genome shotgun (WGS) entry which is preliminary data.</text>
</comment>
<name>A0A2R6A5S5_9ARCH</name>
<proteinExistence type="predicted"/>
<accession>A0A2R6A5S5</accession>
<organism evidence="1 2">
    <name type="scientific">Candidatus Marsarchaeota G1 archaeon OSP_D</name>
    <dbReference type="NCBI Taxonomy" id="1978155"/>
    <lineage>
        <taxon>Archaea</taxon>
        <taxon>Candidatus Marsarchaeota</taxon>
        <taxon>Candidatus Marsarchaeota group 1</taxon>
    </lineage>
</organism>
<reference evidence="1 2" key="1">
    <citation type="submission" date="2017-04" db="EMBL/GenBank/DDBJ databases">
        <title>Novel microbial lineages endemic to geothermal iron-oxide mats fill important gaps in the evolutionary history of Archaea.</title>
        <authorList>
            <person name="Jay Z.J."/>
            <person name="Beam J.P."/>
            <person name="Dlakic M."/>
            <person name="Rusch D.B."/>
            <person name="Kozubal M.A."/>
            <person name="Inskeep W.P."/>
        </authorList>
    </citation>
    <scope>NUCLEOTIDE SEQUENCE [LARGE SCALE GENOMIC DNA]</scope>
    <source>
        <strain evidence="1">OSP_D</strain>
    </source>
</reference>
<dbReference type="AlphaFoldDB" id="A0A2R6A5S5"/>